<dbReference type="RefSeq" id="WP_188544450.1">
    <property type="nucleotide sequence ID" value="NZ_BMCU01000002.1"/>
</dbReference>
<evidence type="ECO:0000313" key="2">
    <source>
        <dbReference type="Proteomes" id="UP000654257"/>
    </source>
</evidence>
<proteinExistence type="predicted"/>
<reference evidence="1" key="2">
    <citation type="submission" date="2020-09" db="EMBL/GenBank/DDBJ databases">
        <authorList>
            <person name="Sun Q."/>
            <person name="Sedlacek I."/>
        </authorList>
    </citation>
    <scope>NUCLEOTIDE SEQUENCE</scope>
    <source>
        <strain evidence="1">CCM 7905</strain>
    </source>
</reference>
<protein>
    <submittedName>
        <fullName evidence="1">Uncharacterized protein</fullName>
    </submittedName>
</protein>
<comment type="caution">
    <text evidence="1">The sequence shown here is derived from an EMBL/GenBank/DDBJ whole genome shotgun (WGS) entry which is preliminary data.</text>
</comment>
<reference evidence="1" key="1">
    <citation type="journal article" date="2014" name="Int. J. Syst. Evol. Microbiol.">
        <title>Complete genome sequence of Corynebacterium casei LMG S-19264T (=DSM 44701T), isolated from a smear-ripened cheese.</title>
        <authorList>
            <consortium name="US DOE Joint Genome Institute (JGI-PGF)"/>
            <person name="Walter F."/>
            <person name="Albersmeier A."/>
            <person name="Kalinowski J."/>
            <person name="Ruckert C."/>
        </authorList>
    </citation>
    <scope>NUCLEOTIDE SEQUENCE</scope>
    <source>
        <strain evidence="1">CCM 7905</strain>
    </source>
</reference>
<gene>
    <name evidence="1" type="ORF">GCM10007304_17810</name>
</gene>
<dbReference type="AlphaFoldDB" id="A0A917CY87"/>
<organism evidence="1 2">
    <name type="scientific">Rhodococcoides trifolii</name>
    <dbReference type="NCBI Taxonomy" id="908250"/>
    <lineage>
        <taxon>Bacteria</taxon>
        <taxon>Bacillati</taxon>
        <taxon>Actinomycetota</taxon>
        <taxon>Actinomycetes</taxon>
        <taxon>Mycobacteriales</taxon>
        <taxon>Nocardiaceae</taxon>
        <taxon>Rhodococcoides</taxon>
    </lineage>
</organism>
<keyword evidence="2" id="KW-1185">Reference proteome</keyword>
<accession>A0A917CY87</accession>
<name>A0A917CY87_9NOCA</name>
<sequence length="117" mass="13051">MTATVTIDEFLACEVAVLRALELAGKRCRGRQNGNPRQNRAHANGVPDYLLYTRLFNADTPDGCDRLLDGAWDHLALVLPGRHAMYEACDIYVRGLLVRREPHTRDRLVAALVGHGE</sequence>
<dbReference type="Proteomes" id="UP000654257">
    <property type="component" value="Unassembled WGS sequence"/>
</dbReference>
<dbReference type="EMBL" id="BMCU01000002">
    <property type="protein sequence ID" value="GGG04120.1"/>
    <property type="molecule type" value="Genomic_DNA"/>
</dbReference>
<evidence type="ECO:0000313" key="1">
    <source>
        <dbReference type="EMBL" id="GGG04120.1"/>
    </source>
</evidence>